<dbReference type="KEGG" id="ecos:EC958_3459"/>
<evidence type="ECO:0000313" key="2">
    <source>
        <dbReference type="Proteomes" id="UP000032727"/>
    </source>
</evidence>
<protein>
    <submittedName>
        <fullName evidence="1">Uncharacterized protein</fullName>
    </submittedName>
</protein>
<sequence length="91" mass="10210">MRVKLIRSGVILASGCRYCHGKWNDSSGISVATQSIRHQSESSVSGLATASNFYARQIARCMAIWRKILSTDKKDRIKFAVHRHLCDITSK</sequence>
<reference evidence="1 2" key="1">
    <citation type="journal article" date="2014" name="PLoS ONE">
        <title>The complete genome sequence of Escherichia coli EC958: a high quality reference sequence for the globally disseminated multidrug resistant E. coli O25b:H4-ST131 clone.</title>
        <authorList>
            <person name="Forde B.M."/>
            <person name="Ben Zakour N.L."/>
            <person name="Stanton-Cook M."/>
            <person name="Phan M.D."/>
            <person name="Totsika M."/>
            <person name="Peters K.M."/>
            <person name="Chan K.G."/>
            <person name="Schembri M.A."/>
            <person name="Upton M."/>
            <person name="Beatson S.A."/>
        </authorList>
    </citation>
    <scope>NUCLEOTIDE SEQUENCE [LARGE SCALE GENOMIC DNA]</scope>
    <source>
        <strain evidence="1 2">EC958</strain>
    </source>
</reference>
<organism evidence="1 2">
    <name type="scientific">Escherichia coli O25b:H4-ST131</name>
    <dbReference type="NCBI Taxonomy" id="941322"/>
    <lineage>
        <taxon>Bacteria</taxon>
        <taxon>Pseudomonadati</taxon>
        <taxon>Pseudomonadota</taxon>
        <taxon>Gammaproteobacteria</taxon>
        <taxon>Enterobacterales</taxon>
        <taxon>Enterobacteriaceae</taxon>
        <taxon>Escherichia</taxon>
    </lineage>
</organism>
<name>A0AA36L0K6_ECOLX</name>
<dbReference type="AlphaFoldDB" id="A0AA36L0K6"/>
<evidence type="ECO:0000313" key="1">
    <source>
        <dbReference type="EMBL" id="CDN83805.1"/>
    </source>
</evidence>
<proteinExistence type="predicted"/>
<dbReference type="EMBL" id="HG941718">
    <property type="protein sequence ID" value="CDN83805.1"/>
    <property type="molecule type" value="Genomic_DNA"/>
</dbReference>
<accession>A0AA36L0K6</accession>
<gene>
    <name evidence="1" type="ORF">EC958_3459</name>
</gene>
<dbReference type="Proteomes" id="UP000032727">
    <property type="component" value="Chromosome I"/>
</dbReference>